<protein>
    <recommendedName>
        <fullName evidence="3">Integrase zinc-binding domain-containing protein</fullName>
    </recommendedName>
</protein>
<dbReference type="OrthoDB" id="1933708at2759"/>
<reference evidence="1" key="1">
    <citation type="submission" date="2018-05" db="EMBL/GenBank/DDBJ databases">
        <title>Draft genome of Mucuna pruriens seed.</title>
        <authorList>
            <person name="Nnadi N.E."/>
            <person name="Vos R."/>
            <person name="Hasami M.H."/>
            <person name="Devisetty U.K."/>
            <person name="Aguiy J.C."/>
        </authorList>
    </citation>
    <scope>NUCLEOTIDE SEQUENCE [LARGE SCALE GENOMIC DNA]</scope>
    <source>
        <strain evidence="1">JCA_2017</strain>
    </source>
</reference>
<proteinExistence type="predicted"/>
<sequence length="62" mass="6989">MLEIKLLGFESHKDLYVDDNGFKEAYDHCVVSANGVKQAQEGGLMGHFGVHKTYEALAEHFY</sequence>
<keyword evidence="2" id="KW-1185">Reference proteome</keyword>
<evidence type="ECO:0008006" key="3">
    <source>
        <dbReference type="Google" id="ProtNLM"/>
    </source>
</evidence>
<name>A0A371FJD9_MUCPR</name>
<dbReference type="EMBL" id="QJKJ01008872">
    <property type="protein sequence ID" value="RDX78429.1"/>
    <property type="molecule type" value="Genomic_DNA"/>
</dbReference>
<accession>A0A371FJD9</accession>
<evidence type="ECO:0000313" key="1">
    <source>
        <dbReference type="EMBL" id="RDX78429.1"/>
    </source>
</evidence>
<organism evidence="1 2">
    <name type="scientific">Mucuna pruriens</name>
    <name type="common">Velvet bean</name>
    <name type="synonym">Dolichos pruriens</name>
    <dbReference type="NCBI Taxonomy" id="157652"/>
    <lineage>
        <taxon>Eukaryota</taxon>
        <taxon>Viridiplantae</taxon>
        <taxon>Streptophyta</taxon>
        <taxon>Embryophyta</taxon>
        <taxon>Tracheophyta</taxon>
        <taxon>Spermatophyta</taxon>
        <taxon>Magnoliopsida</taxon>
        <taxon>eudicotyledons</taxon>
        <taxon>Gunneridae</taxon>
        <taxon>Pentapetalae</taxon>
        <taxon>rosids</taxon>
        <taxon>fabids</taxon>
        <taxon>Fabales</taxon>
        <taxon>Fabaceae</taxon>
        <taxon>Papilionoideae</taxon>
        <taxon>50 kb inversion clade</taxon>
        <taxon>NPAAA clade</taxon>
        <taxon>indigoferoid/millettioid clade</taxon>
        <taxon>Phaseoleae</taxon>
        <taxon>Mucuna</taxon>
    </lineage>
</organism>
<gene>
    <name evidence="1" type="ORF">CR513_41304</name>
</gene>
<comment type="caution">
    <text evidence="1">The sequence shown here is derived from an EMBL/GenBank/DDBJ whole genome shotgun (WGS) entry which is preliminary data.</text>
</comment>
<dbReference type="Proteomes" id="UP000257109">
    <property type="component" value="Unassembled WGS sequence"/>
</dbReference>
<evidence type="ECO:0000313" key="2">
    <source>
        <dbReference type="Proteomes" id="UP000257109"/>
    </source>
</evidence>
<dbReference type="AlphaFoldDB" id="A0A371FJD9"/>
<feature type="non-terminal residue" evidence="1">
    <location>
        <position position="1"/>
    </location>
</feature>